<reference evidence="2" key="1">
    <citation type="submission" date="2021-11" db="EMBL/GenBank/DDBJ databases">
        <title>Genome sequence.</title>
        <authorList>
            <person name="Sun Q."/>
        </authorList>
    </citation>
    <scope>NUCLEOTIDE SEQUENCE</scope>
    <source>
        <strain evidence="2">JC740</strain>
    </source>
</reference>
<dbReference type="EMBL" id="JAJKFW010000004">
    <property type="protein sequence ID" value="MCC9641131.1"/>
    <property type="molecule type" value="Genomic_DNA"/>
</dbReference>
<keyword evidence="1" id="KW-0472">Membrane</keyword>
<keyword evidence="1" id="KW-1133">Transmembrane helix</keyword>
<organism evidence="2 3">
    <name type="scientific">Rhodopirellula halodulae</name>
    <dbReference type="NCBI Taxonomy" id="2894198"/>
    <lineage>
        <taxon>Bacteria</taxon>
        <taxon>Pseudomonadati</taxon>
        <taxon>Planctomycetota</taxon>
        <taxon>Planctomycetia</taxon>
        <taxon>Pirellulales</taxon>
        <taxon>Pirellulaceae</taxon>
        <taxon>Rhodopirellula</taxon>
    </lineage>
</organism>
<evidence type="ECO:0000313" key="2">
    <source>
        <dbReference type="EMBL" id="MCC9641131.1"/>
    </source>
</evidence>
<accession>A0ABS8NC48</accession>
<gene>
    <name evidence="2" type="ORF">LOC71_02520</name>
</gene>
<evidence type="ECO:0000313" key="3">
    <source>
        <dbReference type="Proteomes" id="UP001430306"/>
    </source>
</evidence>
<sequence length="139" mass="15447">MNRITTFSSSIDRRAFDSLKPPASLRRGFTLIETMLGCAFLVVATGLAVRVHQARSQFDRASLNRLSDSLLVENAGQRLSLIPDDELADAAERLSEELNLQIDVQSFELDGRKGQHLIVKTNSEANSAFHHAWRLEASP</sequence>
<dbReference type="RefSeq" id="WP_230271076.1">
    <property type="nucleotide sequence ID" value="NZ_JAJKFW010000004.1"/>
</dbReference>
<evidence type="ECO:0008006" key="4">
    <source>
        <dbReference type="Google" id="ProtNLM"/>
    </source>
</evidence>
<keyword evidence="1" id="KW-0812">Transmembrane</keyword>
<comment type="caution">
    <text evidence="2">The sequence shown here is derived from an EMBL/GenBank/DDBJ whole genome shotgun (WGS) entry which is preliminary data.</text>
</comment>
<proteinExistence type="predicted"/>
<name>A0ABS8NC48_9BACT</name>
<evidence type="ECO:0000256" key="1">
    <source>
        <dbReference type="SAM" id="Phobius"/>
    </source>
</evidence>
<feature type="transmembrane region" description="Helical" evidence="1">
    <location>
        <begin position="28"/>
        <end position="49"/>
    </location>
</feature>
<keyword evidence="3" id="KW-1185">Reference proteome</keyword>
<protein>
    <recommendedName>
        <fullName evidence="4">Prepilin-type N-terminal cleavage/methylation domain-containing protein</fullName>
    </recommendedName>
</protein>
<dbReference type="Proteomes" id="UP001430306">
    <property type="component" value="Unassembled WGS sequence"/>
</dbReference>